<dbReference type="Gene3D" id="2.60.40.4070">
    <property type="match status" value="1"/>
</dbReference>
<evidence type="ECO:0000256" key="3">
    <source>
        <dbReference type="ARBA" id="ARBA00022795"/>
    </source>
</evidence>
<dbReference type="eggNOG" id="COG1843">
    <property type="taxonomic scope" value="Bacteria"/>
</dbReference>
<sequence length="215" mass="22465">MQTNLLNNNNNASNNNPNPSQNSATSDMFTKLLVAQIKNQDPLSPTDPAQFVNQLTQQAQMEALQNLATLTASNADALQNIQIIALGAQIGSEVMARTDTVKTSDAKISGSVTLAAASSKTTVTLKGSDDKEYKIELGKQEPGSVPFTIDPVALGLPPGTYKMTVSTSSSDKPTIDIAGKLNSVRLLASGGAVMNVSNLGDVTPDNITGFNGKKT</sequence>
<dbReference type="OrthoDB" id="9785233at2"/>
<accession>W0V3U4</accession>
<keyword evidence="9" id="KW-1185">Reference proteome</keyword>
<feature type="region of interest" description="Disordered" evidence="6">
    <location>
        <begin position="1"/>
        <end position="25"/>
    </location>
</feature>
<evidence type="ECO:0000313" key="9">
    <source>
        <dbReference type="Proteomes" id="UP000027604"/>
    </source>
</evidence>
<evidence type="ECO:0000259" key="7">
    <source>
        <dbReference type="Pfam" id="PF13860"/>
    </source>
</evidence>
<evidence type="ECO:0000256" key="2">
    <source>
        <dbReference type="ARBA" id="ARBA00016013"/>
    </source>
</evidence>
<evidence type="ECO:0000256" key="5">
    <source>
        <dbReference type="RuleBase" id="RU362076"/>
    </source>
</evidence>
<reference evidence="8 9" key="1">
    <citation type="journal article" date="2015" name="Genome Announc.">
        <title>Genome Sequence of Mushroom Soft-Rot Pathogen Janthinobacterium agaricidamnosum.</title>
        <authorList>
            <person name="Graupner K."/>
            <person name="Lackner G."/>
            <person name="Hertweck C."/>
        </authorList>
    </citation>
    <scope>NUCLEOTIDE SEQUENCE [LARGE SCALE GENOMIC DNA]</scope>
    <source>
        <strain evidence="9">NBRC 102515 / DSM 9628</strain>
    </source>
</reference>
<evidence type="ECO:0000256" key="6">
    <source>
        <dbReference type="SAM" id="MobiDB-lite"/>
    </source>
</evidence>
<evidence type="ECO:0000313" key="8">
    <source>
        <dbReference type="EMBL" id="CDG82546.1"/>
    </source>
</evidence>
<dbReference type="GO" id="GO:0044781">
    <property type="term" value="P:bacterial-type flagellum organization"/>
    <property type="evidence" value="ECO:0007669"/>
    <property type="project" value="UniProtKB-UniRule"/>
</dbReference>
<dbReference type="KEGG" id="jag:GJA_1910"/>
<organism evidence="8 9">
    <name type="scientific">Janthinobacterium agaricidamnosum NBRC 102515 = DSM 9628</name>
    <dbReference type="NCBI Taxonomy" id="1349767"/>
    <lineage>
        <taxon>Bacteria</taxon>
        <taxon>Pseudomonadati</taxon>
        <taxon>Pseudomonadota</taxon>
        <taxon>Betaproteobacteria</taxon>
        <taxon>Burkholderiales</taxon>
        <taxon>Oxalobacteraceae</taxon>
        <taxon>Janthinobacterium</taxon>
    </lineage>
</organism>
<dbReference type="Gene3D" id="2.30.30.910">
    <property type="match status" value="1"/>
</dbReference>
<dbReference type="EMBL" id="HG322949">
    <property type="protein sequence ID" value="CDG82546.1"/>
    <property type="molecule type" value="Genomic_DNA"/>
</dbReference>
<name>W0V3U4_9BURK</name>
<dbReference type="HOGENOM" id="CLU_047535_0_2_4"/>
<gene>
    <name evidence="8" type="ORF">GJA_1910</name>
</gene>
<dbReference type="RefSeq" id="WP_038491137.1">
    <property type="nucleotide sequence ID" value="NZ_BCTH01000004.1"/>
</dbReference>
<comment type="function">
    <text evidence="4 5">Required for flagellar hook formation. May act as a scaffolding protein.</text>
</comment>
<dbReference type="Pfam" id="PF13860">
    <property type="entry name" value="FlgD_ig"/>
    <property type="match status" value="1"/>
</dbReference>
<keyword evidence="8" id="KW-0282">Flagellum</keyword>
<protein>
    <recommendedName>
        <fullName evidence="2 5">Basal-body rod modification protein FlgD</fullName>
    </recommendedName>
</protein>
<keyword evidence="8" id="KW-0969">Cilium</keyword>
<keyword evidence="8" id="KW-0966">Cell projection</keyword>
<keyword evidence="3 5" id="KW-1005">Bacterial flagellum biogenesis</keyword>
<dbReference type="InterPro" id="IPR005648">
    <property type="entry name" value="FlgD"/>
</dbReference>
<comment type="similarity">
    <text evidence="1 5">Belongs to the FlgD family.</text>
</comment>
<dbReference type="Proteomes" id="UP000027604">
    <property type="component" value="Chromosome I"/>
</dbReference>
<feature type="domain" description="FlgD/Vpr Ig-like" evidence="7">
    <location>
        <begin position="99"/>
        <end position="170"/>
    </location>
</feature>
<evidence type="ECO:0000256" key="4">
    <source>
        <dbReference type="ARBA" id="ARBA00024746"/>
    </source>
</evidence>
<dbReference type="AlphaFoldDB" id="W0V3U4"/>
<dbReference type="InterPro" id="IPR025965">
    <property type="entry name" value="FlgD/Vpr_Ig-like"/>
</dbReference>
<proteinExistence type="inferred from homology"/>
<dbReference type="PATRIC" id="fig|1349767.4.peg.3680"/>
<evidence type="ECO:0000256" key="1">
    <source>
        <dbReference type="ARBA" id="ARBA00010577"/>
    </source>
</evidence>
<dbReference type="STRING" id="1349767.GJA_1910"/>
<dbReference type="Pfam" id="PF03963">
    <property type="entry name" value="FlgD"/>
    <property type="match status" value="1"/>
</dbReference>